<dbReference type="Gene3D" id="2.70.50.70">
    <property type="match status" value="1"/>
</dbReference>
<reference evidence="3 4" key="1">
    <citation type="submission" date="2015-06" db="EMBL/GenBank/DDBJ databases">
        <title>Draft Genome Sequence of Parabacteroides goldsteinii with Putative Novel Metallo-Beta-Lactamases Isolated from a Blood Culture from a Human Patient.</title>
        <authorList>
            <person name="Krogh T.J."/>
            <person name="Agergaard C.N."/>
            <person name="Moller-Jensen J."/>
            <person name="Justesen U.S."/>
        </authorList>
    </citation>
    <scope>NUCLEOTIDE SEQUENCE [LARGE SCALE GENOMIC DNA]</scope>
    <source>
        <strain evidence="3 4">910340</strain>
    </source>
</reference>
<sequence>MAATEPKMRSITGKLTPNELTEREDDFTCNITYQANRDIKDLCQLTAANSKFTASELESAYNDLKEQAKIELYNASTVEFGFATNSLGVDGPFIGPDAKFDPAKNNVVLRSIPLVELKKDLGNINVIISGTAEGLPVITTVTDVTTGSENNQITPGGGLNGKGNRVKIGGEEGKEVGFYFVSTTNDTETKVPVASLLRNEPSHFSFIIPPLTAGTYYLEIATQISSNSKILLNEPRRNRFPYILTVGNSDRPEIE</sequence>
<dbReference type="InterPro" id="IPR027824">
    <property type="entry name" value="DUF4469"/>
</dbReference>
<evidence type="ECO:0000313" key="3">
    <source>
        <dbReference type="EMBL" id="KMM34156.1"/>
    </source>
</evidence>
<name>A0A0J6CD42_9BACT</name>
<evidence type="ECO:0000313" key="4">
    <source>
        <dbReference type="Proteomes" id="UP000036166"/>
    </source>
</evidence>
<evidence type="ECO:0000259" key="1">
    <source>
        <dbReference type="Pfam" id="PF14734"/>
    </source>
</evidence>
<dbReference type="PATRIC" id="fig|328812.4.peg.2217"/>
<comment type="caution">
    <text evidence="3">The sequence shown here is derived from an EMBL/GenBank/DDBJ whole genome shotgun (WGS) entry which is preliminary data.</text>
</comment>
<dbReference type="InterPro" id="IPR049893">
    <property type="entry name" value="Bvu_2165-like_IHF-HU-DNA_bdg"/>
</dbReference>
<dbReference type="EMBL" id="LFJV01000022">
    <property type="protein sequence ID" value="KMM34156.1"/>
    <property type="molecule type" value="Genomic_DNA"/>
</dbReference>
<accession>A0A0J6CD42</accession>
<dbReference type="RefSeq" id="WP_048315128.1">
    <property type="nucleotide sequence ID" value="NZ_AP031410.1"/>
</dbReference>
<organism evidence="3 4">
    <name type="scientific">Parabacteroides goldsteinii</name>
    <dbReference type="NCBI Taxonomy" id="328812"/>
    <lineage>
        <taxon>Bacteria</taxon>
        <taxon>Pseudomonadati</taxon>
        <taxon>Bacteroidota</taxon>
        <taxon>Bacteroidia</taxon>
        <taxon>Bacteroidales</taxon>
        <taxon>Tannerellaceae</taxon>
        <taxon>Parabacteroides</taxon>
    </lineage>
</organism>
<dbReference type="Pfam" id="PF14734">
    <property type="entry name" value="DUF4469"/>
    <property type="match status" value="1"/>
</dbReference>
<dbReference type="AlphaFoldDB" id="A0A0J6CD42"/>
<gene>
    <name evidence="3" type="ORF">ACM15_08465</name>
</gene>
<dbReference type="Proteomes" id="UP000036166">
    <property type="component" value="Unassembled WGS sequence"/>
</dbReference>
<proteinExistence type="predicted"/>
<feature type="domain" description="DUF4469" evidence="1">
    <location>
        <begin position="138"/>
        <end position="236"/>
    </location>
</feature>
<protein>
    <submittedName>
        <fullName evidence="3">Uncharacterized protein</fullName>
    </submittedName>
</protein>
<dbReference type="CDD" id="cd12843">
    <property type="entry name" value="Bvu_2165_C_like"/>
    <property type="match status" value="1"/>
</dbReference>
<feature type="domain" description="Bvu-2165-like IHF-HU-like DNA-binding" evidence="2">
    <location>
        <begin position="13"/>
        <end position="130"/>
    </location>
</feature>
<dbReference type="Pfam" id="PF14848">
    <property type="entry name" value="HU-DNA_bdg"/>
    <property type="match status" value="1"/>
</dbReference>
<evidence type="ECO:0000259" key="2">
    <source>
        <dbReference type="Pfam" id="PF14848"/>
    </source>
</evidence>